<organism evidence="3 4">
    <name type="scientific">Microbacterium elymi</name>
    <dbReference type="NCBI Taxonomy" id="2909587"/>
    <lineage>
        <taxon>Bacteria</taxon>
        <taxon>Bacillati</taxon>
        <taxon>Actinomycetota</taxon>
        <taxon>Actinomycetes</taxon>
        <taxon>Micrococcales</taxon>
        <taxon>Microbacteriaceae</taxon>
        <taxon>Microbacterium</taxon>
    </lineage>
</organism>
<gene>
    <name evidence="3" type="ORF">L2X98_19940</name>
</gene>
<dbReference type="Gene3D" id="2.40.260.10">
    <property type="entry name" value="Sortase"/>
    <property type="match status" value="1"/>
</dbReference>
<dbReference type="InterPro" id="IPR023365">
    <property type="entry name" value="Sortase_dom-sf"/>
</dbReference>
<dbReference type="RefSeq" id="WP_259612194.1">
    <property type="nucleotide sequence ID" value="NZ_CP091139.2"/>
</dbReference>
<protein>
    <submittedName>
        <fullName evidence="3">Class F sortase</fullName>
    </submittedName>
</protein>
<accession>A0ABY5NK94</accession>
<keyword evidence="1" id="KW-0378">Hydrolase</keyword>
<name>A0ABY5NK94_9MICO</name>
<evidence type="ECO:0000256" key="2">
    <source>
        <dbReference type="SAM" id="MobiDB-lite"/>
    </source>
</evidence>
<evidence type="ECO:0000313" key="4">
    <source>
        <dbReference type="Proteomes" id="UP001054811"/>
    </source>
</evidence>
<sequence length="213" mass="22074">MAILLAAGGTVVIGAGIWGNPPPPRPSAIAESPAHQPTPSVTPTAAPAPVPAPITGPILAKSHPTRLTIPAIGVDSSLMTLGQNQDGSVQVPPLGTSQPAGWYKGSPTPGELGPAVILGHVDAPSGRSVFYRLGDIRRGDHISVTRADGTVAVFTAQRVSEYPKDAFPTLQVYGNTDRAELRLITCGGDFNHSIGHYVDNIVVYARLTSSHIA</sequence>
<dbReference type="SUPFAM" id="SSF63817">
    <property type="entry name" value="Sortase"/>
    <property type="match status" value="1"/>
</dbReference>
<evidence type="ECO:0000313" key="3">
    <source>
        <dbReference type="EMBL" id="UUT35585.1"/>
    </source>
</evidence>
<dbReference type="InterPro" id="IPR042001">
    <property type="entry name" value="Sortase_F"/>
</dbReference>
<proteinExistence type="predicted"/>
<evidence type="ECO:0000256" key="1">
    <source>
        <dbReference type="ARBA" id="ARBA00022801"/>
    </source>
</evidence>
<dbReference type="InterPro" id="IPR005754">
    <property type="entry name" value="Sortase"/>
</dbReference>
<dbReference type="NCBIfam" id="NF033748">
    <property type="entry name" value="class_F_sortase"/>
    <property type="match status" value="1"/>
</dbReference>
<feature type="region of interest" description="Disordered" evidence="2">
    <location>
        <begin position="23"/>
        <end position="57"/>
    </location>
</feature>
<dbReference type="Proteomes" id="UP001054811">
    <property type="component" value="Chromosome"/>
</dbReference>
<keyword evidence="4" id="KW-1185">Reference proteome</keyword>
<dbReference type="CDD" id="cd05829">
    <property type="entry name" value="Sortase_F"/>
    <property type="match status" value="1"/>
</dbReference>
<dbReference type="Pfam" id="PF04203">
    <property type="entry name" value="Sortase"/>
    <property type="match status" value="1"/>
</dbReference>
<dbReference type="EMBL" id="CP091139">
    <property type="protein sequence ID" value="UUT35585.1"/>
    <property type="molecule type" value="Genomic_DNA"/>
</dbReference>
<reference evidence="3" key="1">
    <citation type="submission" date="2022-01" db="EMBL/GenBank/DDBJ databases">
        <title>Microbacterium eymi and Microbacterium rhizovicinus sp. nov., isolated from the rhizospheric soil of Elymus tsukushiensis, a plant native to the Dokdo Islands, Republic of Korea.</title>
        <authorList>
            <person name="Hwang Y.J."/>
        </authorList>
    </citation>
    <scope>NUCLEOTIDE SEQUENCE</scope>
    <source>
        <strain evidence="3">KUDC0405</strain>
    </source>
</reference>